<reference evidence="1" key="1">
    <citation type="submission" date="2025-08" db="UniProtKB">
        <authorList>
            <consortium name="Ensembl"/>
        </authorList>
    </citation>
    <scope>IDENTIFICATION</scope>
</reference>
<name>A0A8C6CYS8_MOSMO</name>
<keyword evidence="2" id="KW-1185">Reference proteome</keyword>
<evidence type="ECO:0000313" key="1">
    <source>
        <dbReference type="Ensembl" id="ENSMMSP00000007012.1"/>
    </source>
</evidence>
<sequence>IIKAIYDKPTANIILNGEKLKAFPLKSGTRQGCPFSPLLFNIVLEVLATAIRAERHKRNTNWKRRSKTFTVR</sequence>
<dbReference type="Proteomes" id="UP000694544">
    <property type="component" value="Unplaced"/>
</dbReference>
<reference evidence="1" key="2">
    <citation type="submission" date="2025-09" db="UniProtKB">
        <authorList>
            <consortium name="Ensembl"/>
        </authorList>
    </citation>
    <scope>IDENTIFICATION</scope>
</reference>
<dbReference type="AlphaFoldDB" id="A0A8C6CYS8"/>
<protein>
    <recommendedName>
        <fullName evidence="3">Reverse transcriptase</fullName>
    </recommendedName>
</protein>
<evidence type="ECO:0000313" key="2">
    <source>
        <dbReference type="Proteomes" id="UP000694544"/>
    </source>
</evidence>
<evidence type="ECO:0008006" key="3">
    <source>
        <dbReference type="Google" id="ProtNLM"/>
    </source>
</evidence>
<dbReference type="GeneTree" id="ENSGT01150000286946"/>
<dbReference type="PANTHER" id="PTHR19446">
    <property type="entry name" value="REVERSE TRANSCRIPTASES"/>
    <property type="match status" value="1"/>
</dbReference>
<proteinExistence type="predicted"/>
<organism evidence="1 2">
    <name type="scientific">Moschus moschiferus</name>
    <name type="common">Siberian musk deer</name>
    <name type="synonym">Moschus sibiricus</name>
    <dbReference type="NCBI Taxonomy" id="68415"/>
    <lineage>
        <taxon>Eukaryota</taxon>
        <taxon>Metazoa</taxon>
        <taxon>Chordata</taxon>
        <taxon>Craniata</taxon>
        <taxon>Vertebrata</taxon>
        <taxon>Euteleostomi</taxon>
        <taxon>Mammalia</taxon>
        <taxon>Eutheria</taxon>
        <taxon>Laurasiatheria</taxon>
        <taxon>Artiodactyla</taxon>
        <taxon>Ruminantia</taxon>
        <taxon>Pecora</taxon>
        <taxon>Moschidae</taxon>
        <taxon>Moschus</taxon>
    </lineage>
</organism>
<dbReference type="Ensembl" id="ENSMMST00000007767.1">
    <property type="protein sequence ID" value="ENSMMSP00000007012.1"/>
    <property type="gene ID" value="ENSMMSG00000005432.1"/>
</dbReference>
<accession>A0A8C6CYS8</accession>